<organism evidence="2 3">
    <name type="scientific">Paractinoplanes brasiliensis</name>
    <dbReference type="NCBI Taxonomy" id="52695"/>
    <lineage>
        <taxon>Bacteria</taxon>
        <taxon>Bacillati</taxon>
        <taxon>Actinomycetota</taxon>
        <taxon>Actinomycetes</taxon>
        <taxon>Micromonosporales</taxon>
        <taxon>Micromonosporaceae</taxon>
        <taxon>Paractinoplanes</taxon>
    </lineage>
</organism>
<evidence type="ECO:0000313" key="2">
    <source>
        <dbReference type="EMBL" id="TDO42446.1"/>
    </source>
</evidence>
<dbReference type="RefSeq" id="WP_133876336.1">
    <property type="nucleotide sequence ID" value="NZ_BOMD01000062.1"/>
</dbReference>
<keyword evidence="3" id="KW-1185">Reference proteome</keyword>
<gene>
    <name evidence="2" type="ORF">C8E87_6218</name>
</gene>
<dbReference type="Proteomes" id="UP000294901">
    <property type="component" value="Unassembled WGS sequence"/>
</dbReference>
<reference evidence="2 3" key="1">
    <citation type="submission" date="2019-03" db="EMBL/GenBank/DDBJ databases">
        <title>Sequencing the genomes of 1000 actinobacteria strains.</title>
        <authorList>
            <person name="Klenk H.-P."/>
        </authorList>
    </citation>
    <scope>NUCLEOTIDE SEQUENCE [LARGE SCALE GENOMIC DNA]</scope>
    <source>
        <strain evidence="2 3">DSM 43805</strain>
    </source>
</reference>
<protein>
    <submittedName>
        <fullName evidence="2">Uncharacterized protein</fullName>
    </submittedName>
</protein>
<feature type="region of interest" description="Disordered" evidence="1">
    <location>
        <begin position="1"/>
        <end position="72"/>
    </location>
</feature>
<name>A0A4R6K421_9ACTN</name>
<dbReference type="EMBL" id="SNWR01000001">
    <property type="protein sequence ID" value="TDO42446.1"/>
    <property type="molecule type" value="Genomic_DNA"/>
</dbReference>
<accession>A0A4R6K421</accession>
<sequence length="72" mass="7445">MPGQRFKVQLDDLPSLPQLAGGSAENTGKPAAGAKHHGSADSRQAARQRSEQARAGRAAGAAGGRSYAFRRS</sequence>
<evidence type="ECO:0000256" key="1">
    <source>
        <dbReference type="SAM" id="MobiDB-lite"/>
    </source>
</evidence>
<dbReference type="AlphaFoldDB" id="A0A4R6K421"/>
<feature type="compositionally biased region" description="Low complexity" evidence="1">
    <location>
        <begin position="55"/>
        <end position="72"/>
    </location>
</feature>
<proteinExistence type="predicted"/>
<evidence type="ECO:0000313" key="3">
    <source>
        <dbReference type="Proteomes" id="UP000294901"/>
    </source>
</evidence>
<comment type="caution">
    <text evidence="2">The sequence shown here is derived from an EMBL/GenBank/DDBJ whole genome shotgun (WGS) entry which is preliminary data.</text>
</comment>